<dbReference type="SUPFAM" id="SSF46955">
    <property type="entry name" value="Putative DNA-binding domain"/>
    <property type="match status" value="1"/>
</dbReference>
<dbReference type="AlphaFoldDB" id="A0A378QS57"/>
<protein>
    <submittedName>
        <fullName evidence="2">Mu DNA-binding domain</fullName>
    </submittedName>
</protein>
<dbReference type="PROSITE" id="PS51702">
    <property type="entry name" value="HTH_MU"/>
    <property type="match status" value="1"/>
</dbReference>
<dbReference type="EMBL" id="UGQF01000001">
    <property type="protein sequence ID" value="STZ03618.1"/>
    <property type="molecule type" value="Genomic_DNA"/>
</dbReference>
<reference evidence="2 3" key="1">
    <citation type="submission" date="2018-06" db="EMBL/GenBank/DDBJ databases">
        <authorList>
            <consortium name="Pathogen Informatics"/>
            <person name="Doyle S."/>
        </authorList>
    </citation>
    <scope>NUCLEOTIDE SEQUENCE [LARGE SCALE GENOMIC DNA]</scope>
    <source>
        <strain evidence="2 3">NCTC11012</strain>
    </source>
</reference>
<dbReference type="InterPro" id="IPR036388">
    <property type="entry name" value="WH-like_DNA-bd_sf"/>
</dbReference>
<dbReference type="RefSeq" id="WP_115237066.1">
    <property type="nucleotide sequence ID" value="NZ_UGQF01000001.1"/>
</dbReference>
<organism evidence="2 3">
    <name type="scientific">Moraxella equi</name>
    <dbReference type="NCBI Taxonomy" id="60442"/>
    <lineage>
        <taxon>Bacteria</taxon>
        <taxon>Pseudomonadati</taxon>
        <taxon>Pseudomonadota</taxon>
        <taxon>Gammaproteobacteria</taxon>
        <taxon>Moraxellales</taxon>
        <taxon>Moraxellaceae</taxon>
        <taxon>Moraxella</taxon>
    </lineage>
</organism>
<name>A0A378QS57_9GAMM</name>
<evidence type="ECO:0000313" key="2">
    <source>
        <dbReference type="EMBL" id="STZ03618.1"/>
    </source>
</evidence>
<sequence>MKTHYSAKELAELGCVNGSSERNIKRLAQKENWVGRKRQGKGGGLEYAFDGLPKKVQAEIKARELKALMVADIPKAVMVRGERDIDSLNHKQRRIADSRMLMAMLVERYADELGTQDKAIKHVSKLSRIGALPIEGATDYNTVCENAKARAGKVGVGVRNLHEWVIEARRCGSASEVLAVMSPNKQGRPKMNVLSALWLPDFLKIYRNPNGLSVSRCYELWRYEHIKAHGTDLGLPSLTQVRAMLKRIPLLERERGRITGSKLKEIDSYTNRTQNMLQYPYGILR</sequence>
<dbReference type="Gene3D" id="1.10.10.10">
    <property type="entry name" value="Winged helix-like DNA-binding domain superfamily/Winged helix DNA-binding domain"/>
    <property type="match status" value="1"/>
</dbReference>
<dbReference type="InterPro" id="IPR003314">
    <property type="entry name" value="Mu-type_HTH"/>
</dbReference>
<accession>A0A378QS57</accession>
<proteinExistence type="predicted"/>
<dbReference type="GO" id="GO:0003677">
    <property type="term" value="F:DNA binding"/>
    <property type="evidence" value="ECO:0007669"/>
    <property type="project" value="UniProtKB-KW"/>
</dbReference>
<gene>
    <name evidence="2" type="ORF">NCTC11012_01872</name>
</gene>
<dbReference type="InterPro" id="IPR009061">
    <property type="entry name" value="DNA-bd_dom_put_sf"/>
</dbReference>
<feature type="domain" description="HTH Mu-type" evidence="1">
    <location>
        <begin position="1"/>
        <end position="68"/>
    </location>
</feature>
<keyword evidence="2" id="KW-0238">DNA-binding</keyword>
<evidence type="ECO:0000313" key="3">
    <source>
        <dbReference type="Proteomes" id="UP000254618"/>
    </source>
</evidence>
<evidence type="ECO:0000259" key="1">
    <source>
        <dbReference type="PROSITE" id="PS51702"/>
    </source>
</evidence>
<dbReference type="Proteomes" id="UP000254618">
    <property type="component" value="Unassembled WGS sequence"/>
</dbReference>
<dbReference type="Pfam" id="PF02316">
    <property type="entry name" value="HTH_Tnp_Mu_1"/>
    <property type="match status" value="1"/>
</dbReference>